<name>A0A6J4KVU7_9ACTN</name>
<protein>
    <submittedName>
        <fullName evidence="1">MG(2+) CHELATASE FAMILY PROTEIN / ComM-related protein</fullName>
    </submittedName>
</protein>
<dbReference type="EMBL" id="CADCTS010000340">
    <property type="protein sequence ID" value="CAA9316084.1"/>
    <property type="molecule type" value="Genomic_DNA"/>
</dbReference>
<sequence>MAELAGTVLLGELGLDGRVRPVRGILTAGQAAISRSVPAGKPYRGQRTLRPHLGGGCWALTSSAGSARTVVEWARLVSMVLVV</sequence>
<proteinExistence type="predicted"/>
<evidence type="ECO:0000313" key="1">
    <source>
        <dbReference type="EMBL" id="CAA9316084.1"/>
    </source>
</evidence>
<organism evidence="1">
    <name type="scientific">uncultured Friedmanniella sp</name>
    <dbReference type="NCBI Taxonomy" id="335381"/>
    <lineage>
        <taxon>Bacteria</taxon>
        <taxon>Bacillati</taxon>
        <taxon>Actinomycetota</taxon>
        <taxon>Actinomycetes</taxon>
        <taxon>Propionibacteriales</taxon>
        <taxon>Nocardioidaceae</taxon>
        <taxon>Friedmanniella</taxon>
        <taxon>environmental samples</taxon>
    </lineage>
</organism>
<dbReference type="AlphaFoldDB" id="A0A6J4KVU7"/>
<accession>A0A6J4KVU7</accession>
<reference evidence="1" key="1">
    <citation type="submission" date="2020-02" db="EMBL/GenBank/DDBJ databases">
        <authorList>
            <person name="Meier V. D."/>
        </authorList>
    </citation>
    <scope>NUCLEOTIDE SEQUENCE</scope>
    <source>
        <strain evidence="1">AVDCRST_MAG48</strain>
    </source>
</reference>
<gene>
    <name evidence="1" type="ORF">AVDCRST_MAG48-2369</name>
</gene>